<dbReference type="AlphaFoldDB" id="A0A0A8XVS8"/>
<accession>A0A0A8XVS8</accession>
<proteinExistence type="predicted"/>
<protein>
    <submittedName>
        <fullName evidence="1">Uncharacterized protein</fullName>
    </submittedName>
</protein>
<reference evidence="1" key="2">
    <citation type="journal article" date="2015" name="Data Brief">
        <title>Shoot transcriptome of the giant reed, Arundo donax.</title>
        <authorList>
            <person name="Barrero R.A."/>
            <person name="Guerrero F.D."/>
            <person name="Moolhuijzen P."/>
            <person name="Goolsby J.A."/>
            <person name="Tidwell J."/>
            <person name="Bellgard S.E."/>
            <person name="Bellgard M.I."/>
        </authorList>
    </citation>
    <scope>NUCLEOTIDE SEQUENCE</scope>
    <source>
        <tissue evidence="1">Shoot tissue taken approximately 20 cm above the soil surface</tissue>
    </source>
</reference>
<organism evidence="1">
    <name type="scientific">Arundo donax</name>
    <name type="common">Giant reed</name>
    <name type="synonym">Donax arundinaceus</name>
    <dbReference type="NCBI Taxonomy" id="35708"/>
    <lineage>
        <taxon>Eukaryota</taxon>
        <taxon>Viridiplantae</taxon>
        <taxon>Streptophyta</taxon>
        <taxon>Embryophyta</taxon>
        <taxon>Tracheophyta</taxon>
        <taxon>Spermatophyta</taxon>
        <taxon>Magnoliopsida</taxon>
        <taxon>Liliopsida</taxon>
        <taxon>Poales</taxon>
        <taxon>Poaceae</taxon>
        <taxon>PACMAD clade</taxon>
        <taxon>Arundinoideae</taxon>
        <taxon>Arundineae</taxon>
        <taxon>Arundo</taxon>
    </lineage>
</organism>
<evidence type="ECO:0000313" key="1">
    <source>
        <dbReference type="EMBL" id="JAD16863.1"/>
    </source>
</evidence>
<dbReference type="EMBL" id="GBRH01281032">
    <property type="protein sequence ID" value="JAD16863.1"/>
    <property type="molecule type" value="Transcribed_RNA"/>
</dbReference>
<name>A0A0A8XVS8_ARUDO</name>
<sequence>MLFQQLSLWGQFWSKTSNFVVSKEYVDQVTYAVIGRENKITSSFHSKSPTW</sequence>
<reference evidence="1" key="1">
    <citation type="submission" date="2014-09" db="EMBL/GenBank/DDBJ databases">
        <authorList>
            <person name="Magalhaes I.L.F."/>
            <person name="Oliveira U."/>
            <person name="Santos F.R."/>
            <person name="Vidigal T.H.D.A."/>
            <person name="Brescovit A.D."/>
            <person name="Santos A.J."/>
        </authorList>
    </citation>
    <scope>NUCLEOTIDE SEQUENCE</scope>
    <source>
        <tissue evidence="1">Shoot tissue taken approximately 20 cm above the soil surface</tissue>
    </source>
</reference>